<gene>
    <name evidence="2" type="ORF">AVDCRST_MAG19-3331</name>
</gene>
<dbReference type="EMBL" id="CADCWL010000185">
    <property type="protein sequence ID" value="CAA9575991.1"/>
    <property type="molecule type" value="Genomic_DNA"/>
</dbReference>
<keyword evidence="2" id="KW-0560">Oxidoreductase</keyword>
<feature type="non-terminal residue" evidence="2">
    <location>
        <position position="318"/>
    </location>
</feature>
<feature type="region of interest" description="Disordered" evidence="1">
    <location>
        <begin position="1"/>
        <end position="318"/>
    </location>
</feature>
<proteinExistence type="predicted"/>
<feature type="compositionally biased region" description="Basic and acidic residues" evidence="1">
    <location>
        <begin position="133"/>
        <end position="146"/>
    </location>
</feature>
<name>A0A6J4VHJ7_9BACT</name>
<feature type="compositionally biased region" description="Basic residues" evidence="1">
    <location>
        <begin position="147"/>
        <end position="158"/>
    </location>
</feature>
<dbReference type="EC" id="1.1.1.95" evidence="2"/>
<sequence length="318" mass="33364">ETAPGVAGRRGPLRAARRGGDPRPRDRAGGDARPDPGGDRGRRRLLRLPDGGGGRGGAEAALDPIAERGGRVRREGAGAGRQRGDPDQHPRRPRPLDRRAHLRPAVGDDAAPPDLSRLAAAAPLGPGRGLPHQPRDHGRDDGDPRLRRDRPRHRATRGRLRDAAVGGRCPGGRRRAVPRRGVAAEPAAGAAGALRRGRRRRAADAGDAPPPRCRDAGPDAAGRLPDRRLPRRYRRRGGAGGGDARRPPGGGGDRRHRAGAAGGGQPALGCAERDPDPPPGRRLLPEGAPRRRDSAGQPAPLLPRRGAAERGRQAAGLL</sequence>
<feature type="non-terminal residue" evidence="2">
    <location>
        <position position="1"/>
    </location>
</feature>
<feature type="compositionally biased region" description="Basic and acidic residues" evidence="1">
    <location>
        <begin position="65"/>
        <end position="99"/>
    </location>
</feature>
<feature type="compositionally biased region" description="Low complexity" evidence="1">
    <location>
        <begin position="179"/>
        <end position="194"/>
    </location>
</feature>
<dbReference type="AlphaFoldDB" id="A0A6J4VHJ7"/>
<reference evidence="2" key="1">
    <citation type="submission" date="2020-02" db="EMBL/GenBank/DDBJ databases">
        <authorList>
            <person name="Meier V. D."/>
        </authorList>
    </citation>
    <scope>NUCLEOTIDE SEQUENCE</scope>
    <source>
        <strain evidence="2">AVDCRST_MAG19</strain>
    </source>
</reference>
<organism evidence="2">
    <name type="scientific">uncultured Thermomicrobiales bacterium</name>
    <dbReference type="NCBI Taxonomy" id="1645740"/>
    <lineage>
        <taxon>Bacteria</taxon>
        <taxon>Pseudomonadati</taxon>
        <taxon>Thermomicrobiota</taxon>
        <taxon>Thermomicrobia</taxon>
        <taxon>Thermomicrobiales</taxon>
        <taxon>environmental samples</taxon>
    </lineage>
</organism>
<protein>
    <submittedName>
        <fullName evidence="2">D-3-phosphoglycerate dehydrogenase</fullName>
        <ecNumber evidence="2">1.1.1.95</ecNumber>
    </submittedName>
</protein>
<dbReference type="GO" id="GO:0004617">
    <property type="term" value="F:phosphoglycerate dehydrogenase activity"/>
    <property type="evidence" value="ECO:0007669"/>
    <property type="project" value="UniProtKB-EC"/>
</dbReference>
<feature type="compositionally biased region" description="Low complexity" evidence="1">
    <location>
        <begin position="117"/>
        <end position="132"/>
    </location>
</feature>
<evidence type="ECO:0000256" key="1">
    <source>
        <dbReference type="SAM" id="MobiDB-lite"/>
    </source>
</evidence>
<accession>A0A6J4VHJ7</accession>
<feature type="compositionally biased region" description="Basic and acidic residues" evidence="1">
    <location>
        <begin position="18"/>
        <end position="40"/>
    </location>
</feature>
<evidence type="ECO:0000313" key="2">
    <source>
        <dbReference type="EMBL" id="CAA9575991.1"/>
    </source>
</evidence>